<feature type="coiled-coil region" evidence="1">
    <location>
        <begin position="104"/>
        <end position="161"/>
    </location>
</feature>
<feature type="signal peptide" evidence="2">
    <location>
        <begin position="1"/>
        <end position="24"/>
    </location>
</feature>
<keyword evidence="1" id="KW-0175">Coiled coil</keyword>
<sequence length="466" mass="55117">METIKRSAFSILLIPIPQCIVVSAQGGAVTLKKQIERLRQSPIMLAIEKKFHTPRDTLKNYQEEIAKKENKKIELLQRKENKKKGLDFIEKEKYFNQKLHEMELRQAALQNMDEQIKIKKEQERKSLEEKKRIALLKKKQEELERQKIERIEEKLQQQFANNTVITSSQSDEPRPKSVATLNRMRSSLEDKLPQGTNEWEVEREKERQAQMIKQKALLLEEKQRHAGRKLRMGLDRFKPIQKDWDPNPKTQDVEIRQLPLEFLVNLPKKKQIMSEDDWKEVDNIEKRRERKNNIMEKLRSSQQLDFNQQAQRRQIDINTKLMDDLKGSPGFVNLRNSLPTHLQYQFDSSQSIYKDENDGPSEYIQNQYQTKFPTSLAHRKILSRINKRSNSTEFRNKDDIEDETKNEKHRQISNSYVDDQFNWANSIRKKVGINVNVNRIGRVGQSSSMLPVIGSNSEASHYEFHQ</sequence>
<dbReference type="AlphaFoldDB" id="A0A5J4WVR7"/>
<evidence type="ECO:0000256" key="1">
    <source>
        <dbReference type="SAM" id="Coils"/>
    </source>
</evidence>
<evidence type="ECO:0000256" key="2">
    <source>
        <dbReference type="SAM" id="SignalP"/>
    </source>
</evidence>
<proteinExistence type="predicted"/>
<dbReference type="EMBL" id="SNRW01000925">
    <property type="protein sequence ID" value="KAA6398586.1"/>
    <property type="molecule type" value="Genomic_DNA"/>
</dbReference>
<evidence type="ECO:0000313" key="3">
    <source>
        <dbReference type="EMBL" id="KAA6398586.1"/>
    </source>
</evidence>
<keyword evidence="2" id="KW-0732">Signal</keyword>
<protein>
    <recommendedName>
        <fullName evidence="5">Trichohyalin-plectin-homology domain-containing protein</fullName>
    </recommendedName>
</protein>
<comment type="caution">
    <text evidence="3">The sequence shown here is derived from an EMBL/GenBank/DDBJ whole genome shotgun (WGS) entry which is preliminary data.</text>
</comment>
<dbReference type="Proteomes" id="UP000324800">
    <property type="component" value="Unassembled WGS sequence"/>
</dbReference>
<evidence type="ECO:0008006" key="5">
    <source>
        <dbReference type="Google" id="ProtNLM"/>
    </source>
</evidence>
<name>A0A5J4WVR7_9EUKA</name>
<organism evidence="3 4">
    <name type="scientific">Streblomastix strix</name>
    <dbReference type="NCBI Taxonomy" id="222440"/>
    <lineage>
        <taxon>Eukaryota</taxon>
        <taxon>Metamonada</taxon>
        <taxon>Preaxostyla</taxon>
        <taxon>Oxymonadida</taxon>
        <taxon>Streblomastigidae</taxon>
        <taxon>Streblomastix</taxon>
    </lineage>
</organism>
<gene>
    <name evidence="3" type="ORF">EZS28_005894</name>
</gene>
<reference evidence="3 4" key="1">
    <citation type="submission" date="2019-03" db="EMBL/GenBank/DDBJ databases">
        <title>Single cell metagenomics reveals metabolic interactions within the superorganism composed of flagellate Streblomastix strix and complex community of Bacteroidetes bacteria on its surface.</title>
        <authorList>
            <person name="Treitli S.C."/>
            <person name="Kolisko M."/>
            <person name="Husnik F."/>
            <person name="Keeling P."/>
            <person name="Hampl V."/>
        </authorList>
    </citation>
    <scope>NUCLEOTIDE SEQUENCE [LARGE SCALE GENOMIC DNA]</scope>
    <source>
        <strain evidence="3">ST1C</strain>
    </source>
</reference>
<evidence type="ECO:0000313" key="4">
    <source>
        <dbReference type="Proteomes" id="UP000324800"/>
    </source>
</evidence>
<accession>A0A5J4WVR7</accession>
<feature type="chain" id="PRO_5023826001" description="Trichohyalin-plectin-homology domain-containing protein" evidence="2">
    <location>
        <begin position="25"/>
        <end position="466"/>
    </location>
</feature>